<dbReference type="InterPro" id="IPR007274">
    <property type="entry name" value="Cop_transporter"/>
</dbReference>
<evidence type="ECO:0000256" key="6">
    <source>
        <dbReference type="ARBA" id="ARBA00023136"/>
    </source>
</evidence>
<reference evidence="9 10" key="1">
    <citation type="journal article" date="2018" name="Nat. Genet.">
        <title>Extensive intraspecific gene order and gene structural variations between Mo17 and other maize genomes.</title>
        <authorList>
            <person name="Sun S."/>
            <person name="Zhou Y."/>
            <person name="Chen J."/>
            <person name="Shi J."/>
            <person name="Zhao H."/>
            <person name="Zhao H."/>
            <person name="Song W."/>
            <person name="Zhang M."/>
            <person name="Cui Y."/>
            <person name="Dong X."/>
            <person name="Liu H."/>
            <person name="Ma X."/>
            <person name="Jiao Y."/>
            <person name="Wang B."/>
            <person name="Wei X."/>
            <person name="Stein J.C."/>
            <person name="Glaubitz J.C."/>
            <person name="Lu F."/>
            <person name="Yu G."/>
            <person name="Liang C."/>
            <person name="Fengler K."/>
            <person name="Li B."/>
            <person name="Rafalski A."/>
            <person name="Schnable P.S."/>
            <person name="Ware D.H."/>
            <person name="Buckler E.S."/>
            <person name="Lai J."/>
        </authorList>
    </citation>
    <scope>NUCLEOTIDE SEQUENCE [LARGE SCALE GENOMIC DNA]</scope>
    <source>
        <strain evidence="10">cv. Missouri 17</strain>
        <tissue evidence="9">Seedling</tissue>
    </source>
</reference>
<accession>A0A3L6F5D3</accession>
<keyword evidence="7" id="KW-0406">Ion transport</keyword>
<dbReference type="PANTHER" id="PTHR12483">
    <property type="entry name" value="SOLUTE CARRIER FAMILY 31 COPPER TRANSPORTERS"/>
    <property type="match status" value="1"/>
</dbReference>
<dbReference type="ExpressionAtlas" id="A0A3L6F5D3">
    <property type="expression patterns" value="baseline"/>
</dbReference>
<gene>
    <name evidence="9" type="primary">COPT4</name>
    <name evidence="9" type="ORF">Zm00014a_006103</name>
</gene>
<comment type="subcellular location">
    <subcellularLocation>
        <location evidence="7">Membrane</location>
        <topology evidence="7">Multi-pass membrane protein</topology>
    </subcellularLocation>
</comment>
<sequence>MATMPPMQMPPPPPSGDMPPMPMPPMDSSMPTMHAAFFWGHRVQVLFSNWPGDDRAGAGMYVLCLLVVAALAALAEVLAAWSRALSGRGSNALGWTLQVTWIHLLKVGLSYLAMLAIMSFNGGVFLAVVAGHAAGFLVAQRSMLLRSAVRDDDVHTNGNGDVPSSSEPKP</sequence>
<keyword evidence="3 7" id="KW-0187">Copper transport</keyword>
<evidence type="ECO:0000256" key="2">
    <source>
        <dbReference type="ARBA" id="ARBA00022692"/>
    </source>
</evidence>
<name>A0A3L6F5D3_MAIZE</name>
<keyword evidence="5 7" id="KW-0186">Copper</keyword>
<dbReference type="EMBL" id="NCVQ01000005">
    <property type="protein sequence ID" value="PWZ26867.1"/>
    <property type="molecule type" value="Genomic_DNA"/>
</dbReference>
<feature type="region of interest" description="Disordered" evidence="8">
    <location>
        <begin position="1"/>
        <end position="24"/>
    </location>
</feature>
<evidence type="ECO:0000256" key="3">
    <source>
        <dbReference type="ARBA" id="ARBA00022796"/>
    </source>
</evidence>
<dbReference type="OMA" id="FFWGHRV"/>
<feature type="transmembrane region" description="Helical" evidence="7">
    <location>
        <begin position="58"/>
        <end position="81"/>
    </location>
</feature>
<evidence type="ECO:0000256" key="5">
    <source>
        <dbReference type="ARBA" id="ARBA00023008"/>
    </source>
</evidence>
<keyword evidence="4 7" id="KW-1133">Transmembrane helix</keyword>
<feature type="compositionally biased region" description="Pro residues" evidence="8">
    <location>
        <begin position="7"/>
        <end position="24"/>
    </location>
</feature>
<keyword evidence="2 7" id="KW-0812">Transmembrane</keyword>
<feature type="transmembrane region" description="Helical" evidence="7">
    <location>
        <begin position="93"/>
        <end position="114"/>
    </location>
</feature>
<evidence type="ECO:0000313" key="9">
    <source>
        <dbReference type="EMBL" id="PWZ26867.1"/>
    </source>
</evidence>
<dbReference type="OrthoDB" id="73901at2759"/>
<evidence type="ECO:0000313" key="10">
    <source>
        <dbReference type="Proteomes" id="UP000251960"/>
    </source>
</evidence>
<protein>
    <recommendedName>
        <fullName evidence="7">Copper transport protein</fullName>
    </recommendedName>
</protein>
<organism evidence="9 10">
    <name type="scientific">Zea mays</name>
    <name type="common">Maize</name>
    <dbReference type="NCBI Taxonomy" id="4577"/>
    <lineage>
        <taxon>Eukaryota</taxon>
        <taxon>Viridiplantae</taxon>
        <taxon>Streptophyta</taxon>
        <taxon>Embryophyta</taxon>
        <taxon>Tracheophyta</taxon>
        <taxon>Spermatophyta</taxon>
        <taxon>Magnoliopsida</taxon>
        <taxon>Liliopsida</taxon>
        <taxon>Poales</taxon>
        <taxon>Poaceae</taxon>
        <taxon>PACMAD clade</taxon>
        <taxon>Panicoideae</taxon>
        <taxon>Andropogonodae</taxon>
        <taxon>Andropogoneae</taxon>
        <taxon>Tripsacinae</taxon>
        <taxon>Zea</taxon>
    </lineage>
</organism>
<keyword evidence="7" id="KW-0813">Transport</keyword>
<comment type="similarity">
    <text evidence="1 7">Belongs to the copper transporter (Ctr) (TC 1.A.56) family. SLC31A subfamily.</text>
</comment>
<dbReference type="GO" id="GO:0005375">
    <property type="term" value="F:copper ion transmembrane transporter activity"/>
    <property type="evidence" value="ECO:0007669"/>
    <property type="project" value="UniProtKB-UniRule"/>
</dbReference>
<evidence type="ECO:0000256" key="7">
    <source>
        <dbReference type="RuleBase" id="RU367022"/>
    </source>
</evidence>
<dbReference type="KEGG" id="zma:103654559"/>
<comment type="caution">
    <text evidence="9">The sequence shown here is derived from an EMBL/GenBank/DDBJ whole genome shotgun (WGS) entry which is preliminary data.</text>
</comment>
<dbReference type="GO" id="GO:0016020">
    <property type="term" value="C:membrane"/>
    <property type="evidence" value="ECO:0007669"/>
    <property type="project" value="UniProtKB-SubCell"/>
</dbReference>
<evidence type="ECO:0000256" key="8">
    <source>
        <dbReference type="SAM" id="MobiDB-lite"/>
    </source>
</evidence>
<feature type="transmembrane region" description="Helical" evidence="7">
    <location>
        <begin position="120"/>
        <end position="139"/>
    </location>
</feature>
<proteinExistence type="inferred from homology"/>
<dbReference type="PANTHER" id="PTHR12483:SF123">
    <property type="entry name" value="COPPER TRANSPORT PROTEIN"/>
    <property type="match status" value="1"/>
</dbReference>
<evidence type="ECO:0000256" key="4">
    <source>
        <dbReference type="ARBA" id="ARBA00022989"/>
    </source>
</evidence>
<dbReference type="Proteomes" id="UP000251960">
    <property type="component" value="Chromosome 4"/>
</dbReference>
<keyword evidence="6 7" id="KW-0472">Membrane</keyword>
<evidence type="ECO:0000256" key="1">
    <source>
        <dbReference type="ARBA" id="ARBA00006921"/>
    </source>
</evidence>
<dbReference type="Pfam" id="PF04145">
    <property type="entry name" value="Ctr"/>
    <property type="match status" value="1"/>
</dbReference>
<dbReference type="AlphaFoldDB" id="A0A3L6F5D3"/>